<dbReference type="EMBL" id="GECU01036153">
    <property type="protein sequence ID" value="JAS71553.1"/>
    <property type="molecule type" value="Transcribed_RNA"/>
</dbReference>
<dbReference type="InterPro" id="IPR019368">
    <property type="entry name" value="Ribosomal_mS29"/>
</dbReference>
<dbReference type="PRINTS" id="PR01716">
    <property type="entry name" value="DEATHASSOCP3"/>
</dbReference>
<evidence type="ECO:0000256" key="3">
    <source>
        <dbReference type="ARBA" id="ARBA00022946"/>
    </source>
</evidence>
<comment type="similarity">
    <text evidence="2">Belongs to the mitochondrion-specific ribosomal protein mS29 family.</text>
</comment>
<keyword evidence="5" id="KW-0496">Mitochondrion</keyword>
<comment type="subcellular location">
    <subcellularLocation>
        <location evidence="1">Mitochondrion</location>
    </subcellularLocation>
</comment>
<evidence type="ECO:0000256" key="7">
    <source>
        <dbReference type="ARBA" id="ARBA00035140"/>
    </source>
</evidence>
<reference evidence="8" key="1">
    <citation type="submission" date="2015-11" db="EMBL/GenBank/DDBJ databases">
        <title>De novo transcriptome assembly of four potential Pierce s Disease insect vectors from Arizona vineyards.</title>
        <authorList>
            <person name="Tassone E.E."/>
        </authorList>
    </citation>
    <scope>NUCLEOTIDE SEQUENCE</scope>
</reference>
<protein>
    <recommendedName>
        <fullName evidence="7">Small ribosomal subunit protein mS29</fullName>
    </recommendedName>
</protein>
<dbReference type="GO" id="GO:0006915">
    <property type="term" value="P:apoptotic process"/>
    <property type="evidence" value="ECO:0007669"/>
    <property type="project" value="InterPro"/>
</dbReference>
<dbReference type="AlphaFoldDB" id="A0A1B6HA65"/>
<dbReference type="PANTHER" id="PTHR12810">
    <property type="entry name" value="MITOCHONDRIAL 28S RIBOSOMAL PROTEIN S29"/>
    <property type="match status" value="1"/>
</dbReference>
<dbReference type="Pfam" id="PF10236">
    <property type="entry name" value="DAP3"/>
    <property type="match status" value="1"/>
</dbReference>
<proteinExistence type="inferred from homology"/>
<dbReference type="SUPFAM" id="SSF52540">
    <property type="entry name" value="P-loop containing nucleoside triphosphate hydrolases"/>
    <property type="match status" value="1"/>
</dbReference>
<dbReference type="GO" id="GO:0003735">
    <property type="term" value="F:structural constituent of ribosome"/>
    <property type="evidence" value="ECO:0007669"/>
    <property type="project" value="TreeGrafter"/>
</dbReference>
<sequence length="384" mass="44477">MSSFKFLRSTFALQLCSRGFSTEAATATFQPTKVAVRTSQSDPTNHTQDDVGKLYTMPKGVKDKLFPKYVLPLYFERLCDTFHETNILVRQPAIELIDYLKRADYNRPIIRYVIYGKYGCGKTLTLIHAMNYAYNNNFIIVYVPSVWRWFHWSREVVTAERDPAIIDLPLDASTWLKQFDLTNAELISKLDLRLSKTQEWSPREKTVEGSSLNELVLFGMNRVKYACQVIDVLLNELKNYARQNSCKVFAAIDGFNGFFQTTSRLKTPERVRLVPSNVSLTHSFRTFIKNDWNNGAAVLVADDHATVKGHYKSHLPFHLLQKTGVESIDPFIPINVPVYSPLEFQNYLDYLEEKRWLQKPEGRDEIDFITQRNPRLVNTYCANR</sequence>
<keyword evidence="6" id="KW-0687">Ribonucleoprotein</keyword>
<dbReference type="InterPro" id="IPR027417">
    <property type="entry name" value="P-loop_NTPase"/>
</dbReference>
<dbReference type="GO" id="GO:0005763">
    <property type="term" value="C:mitochondrial small ribosomal subunit"/>
    <property type="evidence" value="ECO:0007669"/>
    <property type="project" value="TreeGrafter"/>
</dbReference>
<keyword evidence="4" id="KW-0689">Ribosomal protein</keyword>
<gene>
    <name evidence="8" type="ORF">g.11767</name>
</gene>
<accession>A0A1B6HA65</accession>
<dbReference type="InterPro" id="IPR008092">
    <property type="entry name" value="Ribosomal_mS29_met"/>
</dbReference>
<evidence type="ECO:0000256" key="5">
    <source>
        <dbReference type="ARBA" id="ARBA00023128"/>
    </source>
</evidence>
<evidence type="ECO:0000256" key="4">
    <source>
        <dbReference type="ARBA" id="ARBA00022980"/>
    </source>
</evidence>
<evidence type="ECO:0000256" key="1">
    <source>
        <dbReference type="ARBA" id="ARBA00004173"/>
    </source>
</evidence>
<evidence type="ECO:0000256" key="2">
    <source>
        <dbReference type="ARBA" id="ARBA00009863"/>
    </source>
</evidence>
<evidence type="ECO:0000313" key="8">
    <source>
        <dbReference type="EMBL" id="JAS71553.1"/>
    </source>
</evidence>
<name>A0A1B6HA65_9HEMI</name>
<organism evidence="8">
    <name type="scientific">Homalodisca liturata</name>
    <dbReference type="NCBI Taxonomy" id="320908"/>
    <lineage>
        <taxon>Eukaryota</taxon>
        <taxon>Metazoa</taxon>
        <taxon>Ecdysozoa</taxon>
        <taxon>Arthropoda</taxon>
        <taxon>Hexapoda</taxon>
        <taxon>Insecta</taxon>
        <taxon>Pterygota</taxon>
        <taxon>Neoptera</taxon>
        <taxon>Paraneoptera</taxon>
        <taxon>Hemiptera</taxon>
        <taxon>Auchenorrhyncha</taxon>
        <taxon>Membracoidea</taxon>
        <taxon>Cicadellidae</taxon>
        <taxon>Cicadellinae</taxon>
        <taxon>Proconiini</taxon>
        <taxon>Homalodisca</taxon>
    </lineage>
</organism>
<keyword evidence="3" id="KW-0809">Transit peptide</keyword>
<evidence type="ECO:0000256" key="6">
    <source>
        <dbReference type="ARBA" id="ARBA00023274"/>
    </source>
</evidence>
<dbReference type="PANTHER" id="PTHR12810:SF0">
    <property type="entry name" value="SMALL RIBOSOMAL SUBUNIT PROTEIN MS29"/>
    <property type="match status" value="1"/>
</dbReference>